<keyword evidence="2" id="KW-1185">Reference proteome</keyword>
<reference evidence="1 2" key="1">
    <citation type="submission" date="2019-05" db="EMBL/GenBank/DDBJ databases">
        <title>Another draft genome of Portunus trituberculatus and its Hox gene families provides insights of decapod evolution.</title>
        <authorList>
            <person name="Jeong J.-H."/>
            <person name="Song I."/>
            <person name="Kim S."/>
            <person name="Choi T."/>
            <person name="Kim D."/>
            <person name="Ryu S."/>
            <person name="Kim W."/>
        </authorList>
    </citation>
    <scope>NUCLEOTIDE SEQUENCE [LARGE SCALE GENOMIC DNA]</scope>
    <source>
        <tissue evidence="1">Muscle</tissue>
    </source>
</reference>
<evidence type="ECO:0000313" key="1">
    <source>
        <dbReference type="EMBL" id="MPD00719.1"/>
    </source>
</evidence>
<evidence type="ECO:0000313" key="2">
    <source>
        <dbReference type="Proteomes" id="UP000324222"/>
    </source>
</evidence>
<organism evidence="1 2">
    <name type="scientific">Portunus trituberculatus</name>
    <name type="common">Swimming crab</name>
    <name type="synonym">Neptunus trituberculatus</name>
    <dbReference type="NCBI Taxonomy" id="210409"/>
    <lineage>
        <taxon>Eukaryota</taxon>
        <taxon>Metazoa</taxon>
        <taxon>Ecdysozoa</taxon>
        <taxon>Arthropoda</taxon>
        <taxon>Crustacea</taxon>
        <taxon>Multicrustacea</taxon>
        <taxon>Malacostraca</taxon>
        <taxon>Eumalacostraca</taxon>
        <taxon>Eucarida</taxon>
        <taxon>Decapoda</taxon>
        <taxon>Pleocyemata</taxon>
        <taxon>Brachyura</taxon>
        <taxon>Eubrachyura</taxon>
        <taxon>Portunoidea</taxon>
        <taxon>Portunidae</taxon>
        <taxon>Portuninae</taxon>
        <taxon>Portunus</taxon>
    </lineage>
</organism>
<protein>
    <submittedName>
        <fullName evidence="1">Uncharacterized protein</fullName>
    </submittedName>
</protein>
<dbReference type="EMBL" id="VSRR010124078">
    <property type="protein sequence ID" value="MPD00719.1"/>
    <property type="molecule type" value="Genomic_DNA"/>
</dbReference>
<accession>A0A5B7K6B0</accession>
<proteinExistence type="predicted"/>
<dbReference type="AlphaFoldDB" id="A0A5B7K6B0"/>
<gene>
    <name evidence="1" type="ORF">E2C01_096212</name>
</gene>
<sequence length="75" mass="8583">MNFHFYGQVAPHKIHTNPASTHILREEHRIGRLRYRHSSQVRSAPITAPMLDNVKGASALCKDSIFFEILQAAWL</sequence>
<dbReference type="Proteomes" id="UP000324222">
    <property type="component" value="Unassembled WGS sequence"/>
</dbReference>
<name>A0A5B7K6B0_PORTR</name>
<comment type="caution">
    <text evidence="1">The sequence shown here is derived from an EMBL/GenBank/DDBJ whole genome shotgun (WGS) entry which is preliminary data.</text>
</comment>